<comment type="caution">
    <text evidence="2">The sequence shown here is derived from an EMBL/GenBank/DDBJ whole genome shotgun (WGS) entry which is preliminary data.</text>
</comment>
<evidence type="ECO:0000313" key="2">
    <source>
        <dbReference type="EMBL" id="CAA9202219.1"/>
    </source>
</evidence>
<dbReference type="InterPro" id="IPR005094">
    <property type="entry name" value="Endonuclease_MobA/VirD2"/>
</dbReference>
<reference evidence="2 3" key="1">
    <citation type="submission" date="2020-02" db="EMBL/GenBank/DDBJ databases">
        <authorList>
            <person name="Criscuolo A."/>
        </authorList>
    </citation>
    <scope>NUCLEOTIDE SEQUENCE [LARGE SCALE GENOMIC DNA]</scope>
    <source>
        <strain evidence="2">CECT7796</strain>
    </source>
</reference>
<protein>
    <recommendedName>
        <fullName evidence="1">MobA/VirD2-like nuclease domain-containing protein</fullName>
    </recommendedName>
</protein>
<name>A0ABN7EPT3_9FLAO</name>
<dbReference type="EMBL" id="CADCST010000131">
    <property type="protein sequence ID" value="CAA9202219.1"/>
    <property type="molecule type" value="Genomic_DNA"/>
</dbReference>
<gene>
    <name evidence="2" type="ORF">FLACOL7796_04158</name>
</gene>
<organism evidence="2 3">
    <name type="scientific">Flavobacterium collinsii</name>
    <dbReference type="NCBI Taxonomy" id="1114861"/>
    <lineage>
        <taxon>Bacteria</taxon>
        <taxon>Pseudomonadati</taxon>
        <taxon>Bacteroidota</taxon>
        <taxon>Flavobacteriia</taxon>
        <taxon>Flavobacteriales</taxon>
        <taxon>Flavobacteriaceae</taxon>
        <taxon>Flavobacterium</taxon>
    </lineage>
</organism>
<evidence type="ECO:0000313" key="3">
    <source>
        <dbReference type="Proteomes" id="UP000474567"/>
    </source>
</evidence>
<accession>A0ABN7EPT3</accession>
<feature type="domain" description="MobA/VirD2-like nuclease" evidence="1">
    <location>
        <begin position="17"/>
        <end position="147"/>
    </location>
</feature>
<sequence>MIGLATSCNGGGALANYVLDENKGYELDRNLLCSSSPKEMVEEMKMIQDLNQRATNKTFSLVLSPHSEDGKTLSDEQLKTITRSYLNKLGIDTEKQQYVAFVHTEKKAKHVHIIANRVMPNGKLISDNHIGKKAQWIAHHLAKEHQLISAKERMFENVKNIEKGTDSLKTEIYKKHQEVLNQNPQSFQDYIKQMDLKGLEVKPTITKQGTIQGFRILDKETKNDFKASEIHRSMSGSNLIKNGLKNDLNYNLDTTLKRVQSKQISKSHCNKNLGNTIPKEIKNQVNQLSRNETKSVAQVLGKQKITQQEFKYLKTVLKPMAEIELKNTEEERLDSISKDIEYARSLQKLEDSQIVKPNNNLKLEQDYGI</sequence>
<dbReference type="Proteomes" id="UP000474567">
    <property type="component" value="Unassembled WGS sequence"/>
</dbReference>
<proteinExistence type="predicted"/>
<evidence type="ECO:0000259" key="1">
    <source>
        <dbReference type="Pfam" id="PF03432"/>
    </source>
</evidence>
<dbReference type="RefSeq" id="WP_173967981.1">
    <property type="nucleotide sequence ID" value="NZ_CADCST010000131.1"/>
</dbReference>
<dbReference type="Pfam" id="PF03432">
    <property type="entry name" value="Relaxase"/>
    <property type="match status" value="1"/>
</dbReference>
<keyword evidence="3" id="KW-1185">Reference proteome</keyword>